<feature type="compositionally biased region" description="Polar residues" evidence="1">
    <location>
        <begin position="730"/>
        <end position="744"/>
    </location>
</feature>
<name>A0A4S9USD6_AURPU</name>
<evidence type="ECO:0000256" key="1">
    <source>
        <dbReference type="SAM" id="MobiDB-lite"/>
    </source>
</evidence>
<evidence type="ECO:0000313" key="3">
    <source>
        <dbReference type="Proteomes" id="UP000310121"/>
    </source>
</evidence>
<feature type="compositionally biased region" description="Polar residues" evidence="1">
    <location>
        <begin position="90"/>
        <end position="103"/>
    </location>
</feature>
<dbReference type="Proteomes" id="UP000310121">
    <property type="component" value="Unassembled WGS sequence"/>
</dbReference>
<feature type="region of interest" description="Disordered" evidence="1">
    <location>
        <begin position="774"/>
        <end position="806"/>
    </location>
</feature>
<protein>
    <submittedName>
        <fullName evidence="2">Uncharacterized protein</fullName>
    </submittedName>
</protein>
<sequence length="806" mass="89513">MSFATPILGARRKTAALRTVFEEESDDEDYDETSPEVKDPEHGNSLEALESRSIALAATAPDAHATGDLSISDTQDQAEMNRLSRLAVTTLGSSDESTESNADMNIVMDDQNPRGDTESEDEVNHQPSNERSSPYNVPERHDLSPVITQEGTAAGSNFNYATTELDEIHNFPIYEDGISTLLEEVPVKSESSRALKQRRIDRLSDDRETGISLDPGYARILNSSTGRQSVTADPNILPEEEGRLDFEGDGENVDNLLSVWRRDHKPDDAKARALDHRHARDELVNWRHTVDTIPEGLVDPDYARILGSAAPAVFPSTDTANGRFSPEEWPRKVYGPDHDEEYRRIFERHEMSFGQPLTRSRVSPIEKMTCSSCGLLKTPREFSSSVRETGIFHGGRTCQTCQSILQQDTGYRDDSDEHVKQDKCADGFGGSSQSITSSCSTARRGRSKKDTSLQDSRSPKKETSSKSTTPVKYIKQSSILKDIRGPRSARPKSQTETDSDPDGFLKRLEQMDQQIQRKMPHISTTDVDSPSSWPLETSISPLPIVSRLRFVKLGVMTRPGQLPIWIRVPRSAPLSELFIAAVQSDEVLRSHVFMLPGRFVRWDDTPDKLDLKDEDCFVMRELPDTWLSLVESAHSPEAEEATEEGSFAASPAVAAVKSEYTPEAEGTTRHSSAVTSPIGPTIDEETQAELLAIANETAEDVMSECSASDSHTSSEDARSERSTSERQRSLGSQRQYSFRSGNASPSPPVTHRSRDTSLIRSIKAGVKRALHEEYFSYGGSSKRQKHDDISDKGMQLDKPTQGYNLR</sequence>
<proteinExistence type="predicted"/>
<evidence type="ECO:0000313" key="2">
    <source>
        <dbReference type="EMBL" id="THZ41802.1"/>
    </source>
</evidence>
<accession>A0A4S9USD6</accession>
<feature type="region of interest" description="Disordered" evidence="1">
    <location>
        <begin position="21"/>
        <end position="76"/>
    </location>
</feature>
<feature type="compositionally biased region" description="Basic and acidic residues" evidence="1">
    <location>
        <begin position="448"/>
        <end position="464"/>
    </location>
</feature>
<feature type="compositionally biased region" description="Basic and acidic residues" evidence="1">
    <location>
        <begin position="712"/>
        <end position="728"/>
    </location>
</feature>
<feature type="compositionally biased region" description="Low complexity" evidence="1">
    <location>
        <begin position="55"/>
        <end position="64"/>
    </location>
</feature>
<feature type="compositionally biased region" description="Low complexity" evidence="1">
    <location>
        <begin position="431"/>
        <end position="440"/>
    </location>
</feature>
<dbReference type="EMBL" id="QZBN01000501">
    <property type="protein sequence ID" value="THZ41802.1"/>
    <property type="molecule type" value="Genomic_DNA"/>
</dbReference>
<dbReference type="AlphaFoldDB" id="A0A4S9USD6"/>
<feature type="compositionally biased region" description="Basic and acidic residues" evidence="1">
    <location>
        <begin position="35"/>
        <end position="44"/>
    </location>
</feature>
<feature type="region of interest" description="Disordered" evidence="1">
    <location>
        <begin position="700"/>
        <end position="760"/>
    </location>
</feature>
<organism evidence="2 3">
    <name type="scientific">Aureobasidium pullulans</name>
    <name type="common">Black yeast</name>
    <name type="synonym">Pullularia pullulans</name>
    <dbReference type="NCBI Taxonomy" id="5580"/>
    <lineage>
        <taxon>Eukaryota</taxon>
        <taxon>Fungi</taxon>
        <taxon>Dikarya</taxon>
        <taxon>Ascomycota</taxon>
        <taxon>Pezizomycotina</taxon>
        <taxon>Dothideomycetes</taxon>
        <taxon>Dothideomycetidae</taxon>
        <taxon>Dothideales</taxon>
        <taxon>Saccotheciaceae</taxon>
        <taxon>Aureobasidium</taxon>
    </lineage>
</organism>
<feature type="region of interest" description="Disordered" evidence="1">
    <location>
        <begin position="90"/>
        <end position="138"/>
    </location>
</feature>
<gene>
    <name evidence="2" type="ORF">D6C90_05461</name>
</gene>
<feature type="region of interest" description="Disordered" evidence="1">
    <location>
        <begin position="422"/>
        <end position="504"/>
    </location>
</feature>
<feature type="region of interest" description="Disordered" evidence="1">
    <location>
        <begin position="659"/>
        <end position="681"/>
    </location>
</feature>
<feature type="compositionally biased region" description="Basic and acidic residues" evidence="1">
    <location>
        <begin position="785"/>
        <end position="795"/>
    </location>
</feature>
<feature type="compositionally biased region" description="Acidic residues" evidence="1">
    <location>
        <begin position="22"/>
        <end position="34"/>
    </location>
</feature>
<comment type="caution">
    <text evidence="2">The sequence shown here is derived from an EMBL/GenBank/DDBJ whole genome shotgun (WGS) entry which is preliminary data.</text>
</comment>
<reference evidence="2 3" key="1">
    <citation type="submission" date="2018-10" db="EMBL/GenBank/DDBJ databases">
        <title>Fifty Aureobasidium pullulans genomes reveal a recombining polyextremotolerant generalist.</title>
        <authorList>
            <person name="Gostincar C."/>
            <person name="Turk M."/>
            <person name="Zajc J."/>
            <person name="Gunde-Cimerman N."/>
        </authorList>
    </citation>
    <scope>NUCLEOTIDE SEQUENCE [LARGE SCALE GENOMIC DNA]</scope>
    <source>
        <strain evidence="2 3">EXF-3844</strain>
    </source>
</reference>
<dbReference type="Gene3D" id="3.10.20.90">
    <property type="entry name" value="Phosphatidylinositol 3-kinase Catalytic Subunit, Chain A, domain 1"/>
    <property type="match status" value="1"/>
</dbReference>
<feature type="compositionally biased region" description="Polar residues" evidence="1">
    <location>
        <begin position="125"/>
        <end position="135"/>
    </location>
</feature>